<keyword evidence="7" id="KW-0347">Helicase</keyword>
<accession>A0A367G776</accession>
<reference evidence="14 15" key="1">
    <citation type="submission" date="2018-02" db="EMBL/GenBank/DDBJ databases">
        <title>Complete genome sequencing of Faecalibacterium prausnitzii strains isolated from the human gut.</title>
        <authorList>
            <person name="Fitzgerald B.C."/>
            <person name="Shkoporov A.N."/>
            <person name="Ross P.R."/>
            <person name="Hill C."/>
        </authorList>
    </citation>
    <scope>NUCLEOTIDE SEQUENCE [LARGE SCALE GENOMIC DNA]</scope>
    <source>
        <strain evidence="14 15">APC942/31-1</strain>
    </source>
</reference>
<dbReference type="CDD" id="cd17930">
    <property type="entry name" value="DEXHc_cas3"/>
    <property type="match status" value="1"/>
</dbReference>
<comment type="caution">
    <text evidence="14">The sequence shown here is derived from an EMBL/GenBank/DDBJ whole genome shotgun (WGS) entry which is preliminary data.</text>
</comment>
<dbReference type="InterPro" id="IPR027417">
    <property type="entry name" value="P-loop_NTPase"/>
</dbReference>
<dbReference type="InterPro" id="IPR054712">
    <property type="entry name" value="Cas3-like_dom"/>
</dbReference>
<dbReference type="AlphaFoldDB" id="A0A367G776"/>
<evidence type="ECO:0000313" key="14">
    <source>
        <dbReference type="EMBL" id="RCH46562.1"/>
    </source>
</evidence>
<dbReference type="InterPro" id="IPR014001">
    <property type="entry name" value="Helicase_ATP-bd"/>
</dbReference>
<evidence type="ECO:0000256" key="10">
    <source>
        <dbReference type="ARBA" id="ARBA00038437"/>
    </source>
</evidence>
<dbReference type="InterPro" id="IPR011545">
    <property type="entry name" value="DEAD/DEAH_box_helicase_dom"/>
</dbReference>
<evidence type="ECO:0000313" key="15">
    <source>
        <dbReference type="Proteomes" id="UP000253208"/>
    </source>
</evidence>
<evidence type="ECO:0000256" key="9">
    <source>
        <dbReference type="ARBA" id="ARBA00023118"/>
    </source>
</evidence>
<evidence type="ECO:0000256" key="6">
    <source>
        <dbReference type="ARBA" id="ARBA00022801"/>
    </source>
</evidence>
<dbReference type="Pfam" id="PF01966">
    <property type="entry name" value="HD"/>
    <property type="match status" value="1"/>
</dbReference>
<evidence type="ECO:0000259" key="12">
    <source>
        <dbReference type="PROSITE" id="PS51194"/>
    </source>
</evidence>
<gene>
    <name evidence="14" type="ORF">C4886_00600</name>
</gene>
<evidence type="ECO:0000256" key="2">
    <source>
        <dbReference type="ARBA" id="ARBA00009046"/>
    </source>
</evidence>
<keyword evidence="4" id="KW-0479">Metal-binding</keyword>
<dbReference type="PROSITE" id="PS51194">
    <property type="entry name" value="HELICASE_CTER"/>
    <property type="match status" value="1"/>
</dbReference>
<dbReference type="SMART" id="SM00487">
    <property type="entry name" value="DEXDc"/>
    <property type="match status" value="1"/>
</dbReference>
<dbReference type="GO" id="GO:0051607">
    <property type="term" value="P:defense response to virus"/>
    <property type="evidence" value="ECO:0007669"/>
    <property type="project" value="UniProtKB-KW"/>
</dbReference>
<comment type="similarity">
    <text evidence="10">Belongs to the DEAD box helicase family.</text>
</comment>
<proteinExistence type="inferred from homology"/>
<dbReference type="Pfam" id="PF22590">
    <property type="entry name" value="Cas3-like_C_2"/>
    <property type="match status" value="1"/>
</dbReference>
<evidence type="ECO:0000256" key="5">
    <source>
        <dbReference type="ARBA" id="ARBA00022741"/>
    </source>
</evidence>
<dbReference type="Gene3D" id="1.10.3210.30">
    <property type="match status" value="1"/>
</dbReference>
<feature type="domain" description="Helicase ATP-binding" evidence="11">
    <location>
        <begin position="224"/>
        <end position="388"/>
    </location>
</feature>
<dbReference type="InterPro" id="IPR006483">
    <property type="entry name" value="CRISPR-assoc_Cas3_HD"/>
</dbReference>
<dbReference type="GO" id="GO:0003724">
    <property type="term" value="F:RNA helicase activity"/>
    <property type="evidence" value="ECO:0007669"/>
    <property type="project" value="TreeGrafter"/>
</dbReference>
<protein>
    <submittedName>
        <fullName evidence="14">CRISPR-associated helicase/endonuclease Cas3</fullName>
    </submittedName>
</protein>
<evidence type="ECO:0000256" key="7">
    <source>
        <dbReference type="ARBA" id="ARBA00022806"/>
    </source>
</evidence>
<comment type="similarity">
    <text evidence="1">In the N-terminal section; belongs to the CRISPR-associated nuclease Cas3-HD family.</text>
</comment>
<dbReference type="EMBL" id="PSQG01000001">
    <property type="protein sequence ID" value="RCH46562.1"/>
    <property type="molecule type" value="Genomic_DNA"/>
</dbReference>
<dbReference type="InterPro" id="IPR001650">
    <property type="entry name" value="Helicase_C-like"/>
</dbReference>
<dbReference type="GO" id="GO:0005524">
    <property type="term" value="F:ATP binding"/>
    <property type="evidence" value="ECO:0007669"/>
    <property type="project" value="UniProtKB-KW"/>
</dbReference>
<dbReference type="GO" id="GO:0004519">
    <property type="term" value="F:endonuclease activity"/>
    <property type="evidence" value="ECO:0007669"/>
    <property type="project" value="UniProtKB-KW"/>
</dbReference>
<dbReference type="PANTHER" id="PTHR47959:SF16">
    <property type="entry name" value="CRISPR-ASSOCIATED NUCLEASE_HELICASE CAS3-RELATED"/>
    <property type="match status" value="1"/>
</dbReference>
<dbReference type="PROSITE" id="PS51192">
    <property type="entry name" value="HELICASE_ATP_BIND_1"/>
    <property type="match status" value="1"/>
</dbReference>
<dbReference type="SUPFAM" id="SSF52540">
    <property type="entry name" value="P-loop containing nucleoside triphosphate hydrolases"/>
    <property type="match status" value="1"/>
</dbReference>
<dbReference type="CDD" id="cd09641">
    <property type="entry name" value="Cas3''_I"/>
    <property type="match status" value="1"/>
</dbReference>
<dbReference type="InterPro" id="IPR038257">
    <property type="entry name" value="CRISPR-assoc_Cas3_HD_sf"/>
</dbReference>
<dbReference type="GO" id="GO:0005829">
    <property type="term" value="C:cytosol"/>
    <property type="evidence" value="ECO:0007669"/>
    <property type="project" value="TreeGrafter"/>
</dbReference>
<dbReference type="InterPro" id="IPR006474">
    <property type="entry name" value="Helicase_Cas3_CRISPR-ass_core"/>
</dbReference>
<feature type="domain" description="HD Cas3-type" evidence="13">
    <location>
        <begin position="8"/>
        <end position="169"/>
    </location>
</feature>
<dbReference type="InterPro" id="IPR006674">
    <property type="entry name" value="HD_domain"/>
</dbReference>
<dbReference type="NCBIfam" id="TIGR01587">
    <property type="entry name" value="cas3_core"/>
    <property type="match status" value="1"/>
</dbReference>
<evidence type="ECO:0000256" key="3">
    <source>
        <dbReference type="ARBA" id="ARBA00022722"/>
    </source>
</evidence>
<evidence type="ECO:0000259" key="13">
    <source>
        <dbReference type="PROSITE" id="PS51643"/>
    </source>
</evidence>
<evidence type="ECO:0000259" key="11">
    <source>
        <dbReference type="PROSITE" id="PS51192"/>
    </source>
</evidence>
<dbReference type="RefSeq" id="WP_114001475.1">
    <property type="nucleotide sequence ID" value="NZ_PSQG01000001.1"/>
</dbReference>
<dbReference type="GO" id="GO:0046872">
    <property type="term" value="F:metal ion binding"/>
    <property type="evidence" value="ECO:0007669"/>
    <property type="project" value="UniProtKB-KW"/>
</dbReference>
<dbReference type="GO" id="GO:0016787">
    <property type="term" value="F:hydrolase activity"/>
    <property type="evidence" value="ECO:0007669"/>
    <property type="project" value="UniProtKB-KW"/>
</dbReference>
<keyword evidence="9" id="KW-0051">Antiviral defense</keyword>
<dbReference type="GO" id="GO:0003676">
    <property type="term" value="F:nucleic acid binding"/>
    <property type="evidence" value="ECO:0007669"/>
    <property type="project" value="InterPro"/>
</dbReference>
<dbReference type="Proteomes" id="UP000253208">
    <property type="component" value="Unassembled WGS sequence"/>
</dbReference>
<keyword evidence="6" id="KW-0378">Hydrolase</keyword>
<evidence type="ECO:0000256" key="1">
    <source>
        <dbReference type="ARBA" id="ARBA00006847"/>
    </source>
</evidence>
<name>A0A367G776_9FIRM</name>
<dbReference type="Pfam" id="PF00270">
    <property type="entry name" value="DEAD"/>
    <property type="match status" value="1"/>
</dbReference>
<comment type="similarity">
    <text evidence="2">In the central section; belongs to the CRISPR-associated helicase Cas3 family.</text>
</comment>
<evidence type="ECO:0000256" key="8">
    <source>
        <dbReference type="ARBA" id="ARBA00022840"/>
    </source>
</evidence>
<dbReference type="NCBIfam" id="TIGR01596">
    <property type="entry name" value="cas3_HD"/>
    <property type="match status" value="1"/>
</dbReference>
<keyword evidence="3" id="KW-0540">Nuclease</keyword>
<keyword evidence="5" id="KW-0547">Nucleotide-binding</keyword>
<dbReference type="PANTHER" id="PTHR47959">
    <property type="entry name" value="ATP-DEPENDENT RNA HELICASE RHLE-RELATED"/>
    <property type="match status" value="1"/>
</dbReference>
<keyword evidence="8" id="KW-0067">ATP-binding</keyword>
<evidence type="ECO:0000256" key="4">
    <source>
        <dbReference type="ARBA" id="ARBA00022723"/>
    </source>
</evidence>
<organism evidence="14 15">
    <name type="scientific">Blautia obeum</name>
    <dbReference type="NCBI Taxonomy" id="40520"/>
    <lineage>
        <taxon>Bacteria</taxon>
        <taxon>Bacillati</taxon>
        <taxon>Bacillota</taxon>
        <taxon>Clostridia</taxon>
        <taxon>Lachnospirales</taxon>
        <taxon>Lachnospiraceae</taxon>
        <taxon>Blautia</taxon>
    </lineage>
</organism>
<feature type="domain" description="Helicase C-terminal" evidence="12">
    <location>
        <begin position="429"/>
        <end position="572"/>
    </location>
</feature>
<dbReference type="SUPFAM" id="SSF109604">
    <property type="entry name" value="HD-domain/PDEase-like"/>
    <property type="match status" value="1"/>
</dbReference>
<dbReference type="Gene3D" id="3.40.50.300">
    <property type="entry name" value="P-loop containing nucleotide triphosphate hydrolases"/>
    <property type="match status" value="2"/>
</dbReference>
<dbReference type="InterPro" id="IPR050079">
    <property type="entry name" value="DEAD_box_RNA_helicase"/>
</dbReference>
<sequence>MNYIAHCDGEREQSILEHLQGTAEKAKDFAEVFEKGDWGYCCGMLHDIGKYSDKFQRRIRGEEIKVDHATAGARVCMELGGMYPFLEMCIAGHHAGLSDYGVSTDTGNSSTTLGRRKKKIEDFYAYKKEVKIPELKTSPVNVEKTKDLNFSLSMFTRMMYSCLVDADFLDTEEFMTEERSGRQQGQEIQVLLDKLEKYITEWLKNTETESVNGRRTEILKACLENGEREKGLFRLTVPTGGGKTVASLAFALRHAVKHHMKRIIYVIPYTSIIEQNAAVFRRILGDENVLENHCNIDYEEAEELKPMQLASENWDKPVVVTTNVQFFESLFSNKSSKCRKLHNMANSVIIFDEAQMLPNDYLKPCLTAIEELVINYKVSAVLCTATQPALDAFFCNIKQITELCPRTEEQFEFFKRVHFENDGKLSEEDVEECLLRETQALCIVNTKKKAQKIYNAMREDGVYHLSTSMYPKHRKRMLKQIKERLREGKKCIVISTSLVEAGVDLDFYTVYRQLSGIDSIIQAAGRCNREGKRTIEESKVVIFQFDDAEKVPGQRQQMDVSKALLANECKIEDMQTATRYFEMLYHMRGESLDKKKICEEFNGGWHHFATVEREFKLIDENTVTVFVNQEEDAQEVIQDLKNKGFTKSGMRRAVQYCVNLYKQEFEKYNDAGMLKLVSEDIKDFYELTDLEQYSEETGLNLEVDCGMAVWL</sequence>
<dbReference type="PROSITE" id="PS51643">
    <property type="entry name" value="HD_CAS3"/>
    <property type="match status" value="1"/>
</dbReference>
<keyword evidence="14" id="KW-0255">Endonuclease</keyword>